<evidence type="ECO:0000259" key="2">
    <source>
        <dbReference type="Pfam" id="PF09361"/>
    </source>
</evidence>
<dbReference type="EMBL" id="VDUY01000002">
    <property type="protein sequence ID" value="TXL67324.1"/>
    <property type="molecule type" value="Genomic_DNA"/>
</dbReference>
<dbReference type="OrthoDB" id="8970958at2"/>
<dbReference type="Proteomes" id="UP000321548">
    <property type="component" value="Unassembled WGS sequence"/>
</dbReference>
<proteinExistence type="predicted"/>
<organism evidence="3 4">
    <name type="scientific">Zeimonas arvi</name>
    <dbReference type="NCBI Taxonomy" id="2498847"/>
    <lineage>
        <taxon>Bacteria</taxon>
        <taxon>Pseudomonadati</taxon>
        <taxon>Pseudomonadota</taxon>
        <taxon>Betaproteobacteria</taxon>
        <taxon>Burkholderiales</taxon>
        <taxon>Burkholderiaceae</taxon>
        <taxon>Zeimonas</taxon>
    </lineage>
</organism>
<comment type="caution">
    <text evidence="3">The sequence shown here is derived from an EMBL/GenBank/DDBJ whole genome shotgun (WGS) entry which is preliminary data.</text>
</comment>
<protein>
    <submittedName>
        <fullName evidence="3">Phasin family protein</fullName>
    </submittedName>
</protein>
<gene>
    <name evidence="3" type="ORF">FHP08_06895</name>
</gene>
<dbReference type="InterPro" id="IPR010127">
    <property type="entry name" value="Phasin_subfam-1"/>
</dbReference>
<feature type="domain" description="Phasin" evidence="2">
    <location>
        <begin position="49"/>
        <end position="148"/>
    </location>
</feature>
<dbReference type="AlphaFoldDB" id="A0A5C8P1X2"/>
<evidence type="ECO:0000313" key="3">
    <source>
        <dbReference type="EMBL" id="TXL67324.1"/>
    </source>
</evidence>
<evidence type="ECO:0000256" key="1">
    <source>
        <dbReference type="SAM" id="MobiDB-lite"/>
    </source>
</evidence>
<dbReference type="InterPro" id="IPR018968">
    <property type="entry name" value="Phasin"/>
</dbReference>
<dbReference type="NCBIfam" id="TIGR01841">
    <property type="entry name" value="phasin"/>
    <property type="match status" value="1"/>
</dbReference>
<feature type="region of interest" description="Disordered" evidence="1">
    <location>
        <begin position="1"/>
        <end position="59"/>
    </location>
</feature>
<name>A0A5C8P1X2_9BURK</name>
<accession>A0A5C8P1X2</accession>
<reference evidence="3 4" key="1">
    <citation type="submission" date="2019-06" db="EMBL/GenBank/DDBJ databases">
        <title>Quisquiliibacterium sp. nov., isolated from a maize field.</title>
        <authorList>
            <person name="Lin S.-Y."/>
            <person name="Tsai C.-F."/>
            <person name="Young C.-C."/>
        </authorList>
    </citation>
    <scope>NUCLEOTIDE SEQUENCE [LARGE SCALE GENOMIC DNA]</scope>
    <source>
        <strain evidence="3 4">CC-CFT501</strain>
    </source>
</reference>
<evidence type="ECO:0000313" key="4">
    <source>
        <dbReference type="Proteomes" id="UP000321548"/>
    </source>
</evidence>
<dbReference type="Pfam" id="PF09361">
    <property type="entry name" value="Phasin_2"/>
    <property type="match status" value="1"/>
</dbReference>
<keyword evidence="4" id="KW-1185">Reference proteome</keyword>
<sequence length="210" mass="21739">MTPRPVAATMAATGPRASPHGQGSECNPSAPRRGADQETAMASKPPGTEQFQKMQREAIDASSAAAAKTLEGFQKLAALNMQTARTALEQSTEQIEALLSARDAKTLADLVTSMAKLSPEQFSAYAKAVYAISSETGTDIASMVQKQIADSNAKLAAAVEALAKTAPAGMPNANDFITQSMNAAKSAYEQMQAAAQQFAQSAGAGKAGKR</sequence>